<proteinExistence type="predicted"/>
<organism evidence="3 4">
    <name type="scientific">Lithospermum erythrorhizon</name>
    <name type="common">Purple gromwell</name>
    <name type="synonym">Lithospermum officinale var. erythrorhizon</name>
    <dbReference type="NCBI Taxonomy" id="34254"/>
    <lineage>
        <taxon>Eukaryota</taxon>
        <taxon>Viridiplantae</taxon>
        <taxon>Streptophyta</taxon>
        <taxon>Embryophyta</taxon>
        <taxon>Tracheophyta</taxon>
        <taxon>Spermatophyta</taxon>
        <taxon>Magnoliopsida</taxon>
        <taxon>eudicotyledons</taxon>
        <taxon>Gunneridae</taxon>
        <taxon>Pentapetalae</taxon>
        <taxon>asterids</taxon>
        <taxon>lamiids</taxon>
        <taxon>Boraginales</taxon>
        <taxon>Boraginaceae</taxon>
        <taxon>Boraginoideae</taxon>
        <taxon>Lithospermeae</taxon>
        <taxon>Lithospermum</taxon>
    </lineage>
</organism>
<dbReference type="Proteomes" id="UP001454036">
    <property type="component" value="Unassembled WGS sequence"/>
</dbReference>
<accession>A0AAV3Q2K8</accession>
<keyword evidence="2" id="KW-1133">Transmembrane helix</keyword>
<feature type="compositionally biased region" description="Polar residues" evidence="1">
    <location>
        <begin position="25"/>
        <end position="41"/>
    </location>
</feature>
<dbReference type="InterPro" id="IPR004158">
    <property type="entry name" value="DUF247_pln"/>
</dbReference>
<reference evidence="3 4" key="1">
    <citation type="submission" date="2024-01" db="EMBL/GenBank/DDBJ databases">
        <title>The complete chloroplast genome sequence of Lithospermum erythrorhizon: insights into the phylogenetic relationship among Boraginaceae species and the maternal lineages of purple gromwells.</title>
        <authorList>
            <person name="Okada T."/>
            <person name="Watanabe K."/>
        </authorList>
    </citation>
    <scope>NUCLEOTIDE SEQUENCE [LARGE SCALE GENOMIC DNA]</scope>
</reference>
<keyword evidence="4" id="KW-1185">Reference proteome</keyword>
<evidence type="ECO:0000313" key="3">
    <source>
        <dbReference type="EMBL" id="GAA0157412.1"/>
    </source>
</evidence>
<keyword evidence="2" id="KW-0812">Transmembrane</keyword>
<evidence type="ECO:0000313" key="4">
    <source>
        <dbReference type="Proteomes" id="UP001454036"/>
    </source>
</evidence>
<gene>
    <name evidence="3" type="ORF">LIER_14684</name>
</gene>
<dbReference type="AlphaFoldDB" id="A0AAV3Q2K8"/>
<evidence type="ECO:0000256" key="2">
    <source>
        <dbReference type="SAM" id="Phobius"/>
    </source>
</evidence>
<keyword evidence="2" id="KW-0472">Membrane</keyword>
<dbReference type="PANTHER" id="PTHR31170:SF20">
    <property type="entry name" value="DUF247 DOMAIN PROTEIN"/>
    <property type="match status" value="1"/>
</dbReference>
<dbReference type="EMBL" id="BAABME010003100">
    <property type="protein sequence ID" value="GAA0157412.1"/>
    <property type="molecule type" value="Genomic_DNA"/>
</dbReference>
<sequence>MTTSGSSKQRTLFKQLCCFTEQDQTSSNANPSAKQATNSAGHQPIKSSICKVHRNLRSVKNDAYDPYIVSIGPYHHGNVNYKMMQDQKLRYLAELDQAVTNKCRDAIKKLSGQVKKSYDEPLITPGPGSSYDIDEMMLEDGVFIIQLVIKNLLKPNDPIFNSAWIMNSVQRDLLLLENQIPYFILETLFGLIEKPNKTRLIQLLIDFFDSLIPEPSLGGEKLTNHQSASPNHLVDLIHICWCPQVSGSIAIGINTNDRNQDMVEGKRKGRSHNRNQIPTATELTEAGVKLKNKTKGKNLFDITFQCGTLHIPPFSVDEGTECFLRNLVAYEQHYFGDNRKTYVTDYVKLLDCLINSPKDVEILRVKGIAENWLGDNGGVANIFNTITDSVVLPSEDKFLYAEVFKKVNGHCESPYHSSMASLKRNYLNGAWGYISVIAATILLVLTALQTWLSYLQVKHG</sequence>
<name>A0AAV3Q2K8_LITER</name>
<dbReference type="Pfam" id="PF03140">
    <property type="entry name" value="DUF247"/>
    <property type="match status" value="1"/>
</dbReference>
<feature type="region of interest" description="Disordered" evidence="1">
    <location>
        <begin position="25"/>
        <end position="44"/>
    </location>
</feature>
<dbReference type="PANTHER" id="PTHR31170">
    <property type="entry name" value="BNAC04G53230D PROTEIN"/>
    <property type="match status" value="1"/>
</dbReference>
<evidence type="ECO:0000256" key="1">
    <source>
        <dbReference type="SAM" id="MobiDB-lite"/>
    </source>
</evidence>
<comment type="caution">
    <text evidence="3">The sequence shown here is derived from an EMBL/GenBank/DDBJ whole genome shotgun (WGS) entry which is preliminary data.</text>
</comment>
<protein>
    <submittedName>
        <fullName evidence="3">Uncharacterized protein</fullName>
    </submittedName>
</protein>
<feature type="transmembrane region" description="Helical" evidence="2">
    <location>
        <begin position="430"/>
        <end position="454"/>
    </location>
</feature>